<comment type="caution">
    <text evidence="1">The sequence shown here is derived from an EMBL/GenBank/DDBJ whole genome shotgun (WGS) entry which is preliminary data.</text>
</comment>
<evidence type="ECO:0000313" key="1">
    <source>
        <dbReference type="EMBL" id="KAF6209053.1"/>
    </source>
</evidence>
<name>A0A8S9XJ88_APOLU</name>
<protein>
    <submittedName>
        <fullName evidence="1">Uncharacterized protein</fullName>
    </submittedName>
</protein>
<reference evidence="1" key="1">
    <citation type="journal article" date="2021" name="Mol. Ecol. Resour.">
        <title>Apolygus lucorum genome provides insights into omnivorousness and mesophyll feeding.</title>
        <authorList>
            <person name="Liu Y."/>
            <person name="Liu H."/>
            <person name="Wang H."/>
            <person name="Huang T."/>
            <person name="Liu B."/>
            <person name="Yang B."/>
            <person name="Yin L."/>
            <person name="Li B."/>
            <person name="Zhang Y."/>
            <person name="Zhang S."/>
            <person name="Jiang F."/>
            <person name="Zhang X."/>
            <person name="Ren Y."/>
            <person name="Wang B."/>
            <person name="Wang S."/>
            <person name="Lu Y."/>
            <person name="Wu K."/>
            <person name="Fan W."/>
            <person name="Wang G."/>
        </authorList>
    </citation>
    <scope>NUCLEOTIDE SEQUENCE</scope>
    <source>
        <strain evidence="1">12Hb</strain>
    </source>
</reference>
<dbReference type="EMBL" id="WIXP02000006">
    <property type="protein sequence ID" value="KAF6209053.1"/>
    <property type="molecule type" value="Genomic_DNA"/>
</dbReference>
<sequence>MKMVGLNKGHPPLRVTIETEPREKERFPVSSTVCETLNWSLDGNRLDPRLSEEQIVSPEGSAADSFHHQIEVQLKAAGKVYDFNDFKTCVKKSCNGHVNVKEMNVDDFSKWEDGSSKYELRKMENRPYLAKLVILKAERSKYFLYFAKQHNTSDFEELHFLKKSMEKGIQLPETNTTARGVPPEKKADTIAKLGRLIPPNRLPFWENLPTDKNSADLITTQEN</sequence>
<dbReference type="OrthoDB" id="6617150at2759"/>
<keyword evidence="2" id="KW-1185">Reference proteome</keyword>
<proteinExistence type="predicted"/>
<evidence type="ECO:0000313" key="2">
    <source>
        <dbReference type="Proteomes" id="UP000466442"/>
    </source>
</evidence>
<dbReference type="Proteomes" id="UP000466442">
    <property type="component" value="Unassembled WGS sequence"/>
</dbReference>
<dbReference type="AlphaFoldDB" id="A0A8S9XJ88"/>
<accession>A0A8S9XJ88</accession>
<gene>
    <name evidence="1" type="ORF">GE061_014796</name>
</gene>
<organism evidence="1 2">
    <name type="scientific">Apolygus lucorum</name>
    <name type="common">Small green plant bug</name>
    <name type="synonym">Lygocoris lucorum</name>
    <dbReference type="NCBI Taxonomy" id="248454"/>
    <lineage>
        <taxon>Eukaryota</taxon>
        <taxon>Metazoa</taxon>
        <taxon>Ecdysozoa</taxon>
        <taxon>Arthropoda</taxon>
        <taxon>Hexapoda</taxon>
        <taxon>Insecta</taxon>
        <taxon>Pterygota</taxon>
        <taxon>Neoptera</taxon>
        <taxon>Paraneoptera</taxon>
        <taxon>Hemiptera</taxon>
        <taxon>Heteroptera</taxon>
        <taxon>Panheteroptera</taxon>
        <taxon>Cimicomorpha</taxon>
        <taxon>Miridae</taxon>
        <taxon>Mirini</taxon>
        <taxon>Apolygus</taxon>
    </lineage>
</organism>